<evidence type="ECO:0000313" key="6">
    <source>
        <dbReference type="EMBL" id="AQA29530.1"/>
    </source>
</evidence>
<dbReference type="EMBL" id="MF527132">
    <property type="protein sequence ID" value="AWT58102.1"/>
    <property type="molecule type" value="mRNA"/>
</dbReference>
<feature type="signal peptide" evidence="4">
    <location>
        <begin position="1"/>
        <end position="16"/>
    </location>
</feature>
<dbReference type="PANTHER" id="PTHR42341:SF1">
    <property type="entry name" value="HYDROPHOBIN"/>
    <property type="match status" value="1"/>
</dbReference>
<dbReference type="Gene3D" id="3.20.120.10">
    <property type="entry name" value="Hydrophobin"/>
    <property type="match status" value="1"/>
</dbReference>
<sequence>MKFFAVAALFVASAMASPMGSEGCPGGLTNTVPLCCATNVLGVATLDCSTPTVPVPNVGIFQAHCASKGKQPVCCTVPVAGLGLLCQKPTGAQ</sequence>
<dbReference type="EMBL" id="KP209450">
    <property type="protein sequence ID" value="AJF36076.1"/>
    <property type="molecule type" value="Genomic_DNA"/>
</dbReference>
<proteinExistence type="evidence at transcript level"/>
<dbReference type="CDD" id="cd23508">
    <property type="entry name" value="hydrophobin_II"/>
    <property type="match status" value="1"/>
</dbReference>
<dbReference type="EMBL" id="KX373335">
    <property type="protein sequence ID" value="AQA29530.1"/>
    <property type="molecule type" value="Genomic_DNA"/>
</dbReference>
<name>A0A0B5H3H0_TRIHA</name>
<feature type="chain" id="PRO_5002103915" evidence="4">
    <location>
        <begin position="17"/>
        <end position="93"/>
    </location>
</feature>
<comment type="subcellular location">
    <subcellularLocation>
        <location evidence="1">Cell envelope</location>
    </subcellularLocation>
</comment>
<dbReference type="InterPro" id="IPR010636">
    <property type="entry name" value="Class_II_hydrophobin"/>
</dbReference>
<accession>A0A0B5H3H0</accession>
<organism evidence="5">
    <name type="scientific">Trichoderma harzianum</name>
    <name type="common">Hypocrea lixii</name>
    <dbReference type="NCBI Taxonomy" id="5544"/>
    <lineage>
        <taxon>Eukaryota</taxon>
        <taxon>Fungi</taxon>
        <taxon>Dikarya</taxon>
        <taxon>Ascomycota</taxon>
        <taxon>Pezizomycotina</taxon>
        <taxon>Sordariomycetes</taxon>
        <taxon>Hypocreomycetidae</taxon>
        <taxon>Hypocreales</taxon>
        <taxon>Hypocreaceae</taxon>
        <taxon>Trichoderma</taxon>
    </lineage>
</organism>
<dbReference type="SUPFAM" id="SSF101751">
    <property type="entry name" value="Hydrophobin II, HfbII"/>
    <property type="match status" value="1"/>
</dbReference>
<evidence type="ECO:0000313" key="7">
    <source>
        <dbReference type="EMBL" id="AWT58102.1"/>
    </source>
</evidence>
<comment type="similarity">
    <text evidence="2">Belongs to the cerato-ulmin hydrophobin family.</text>
</comment>
<evidence type="ECO:0000256" key="4">
    <source>
        <dbReference type="SAM" id="SignalP"/>
    </source>
</evidence>
<dbReference type="Pfam" id="PF06766">
    <property type="entry name" value="Hydrophobin_2"/>
    <property type="match status" value="1"/>
</dbReference>
<dbReference type="PANTHER" id="PTHR42341">
    <property type="entry name" value="HYDROPHOBIN"/>
    <property type="match status" value="1"/>
</dbReference>
<dbReference type="GO" id="GO:0005576">
    <property type="term" value="C:extracellular region"/>
    <property type="evidence" value="ECO:0007669"/>
    <property type="project" value="InterPro"/>
</dbReference>
<evidence type="ECO:0000256" key="3">
    <source>
        <dbReference type="ARBA" id="ARBA00023157"/>
    </source>
</evidence>
<dbReference type="SMR" id="A0A0B5H3H0"/>
<evidence type="ECO:0000256" key="2">
    <source>
        <dbReference type="ARBA" id="ARBA00009576"/>
    </source>
</evidence>
<reference evidence="7" key="3">
    <citation type="submission" date="2017-07" db="EMBL/GenBank/DDBJ databases">
        <authorList>
            <person name="Sun Z.S."/>
            <person name="Albrecht U."/>
            <person name="Echele G."/>
            <person name="Lee C.C."/>
        </authorList>
    </citation>
    <scope>NUCLEOTIDE SEQUENCE</scope>
    <source>
        <strain evidence="7">CBS 226.95</strain>
    </source>
</reference>
<dbReference type="InterPro" id="IPR036686">
    <property type="entry name" value="Class_II_Hydrophobin_sf"/>
</dbReference>
<evidence type="ECO:0000313" key="5">
    <source>
        <dbReference type="EMBL" id="AJF36076.1"/>
    </source>
</evidence>
<gene>
    <name evidence="5" type="primary">hfb7</name>
</gene>
<reference evidence="6" key="2">
    <citation type="journal article" date="2017" name="Fungal Genet. Biol.">
        <title>HFB7 - A novel orphan hydrophobin of the Harzianum and Virens clades of Trichoderma, is involved in response to biotic and abiotic stresses.</title>
        <authorList>
            <person name="Przylucka A."/>
            <person name="Akcapinar G.B."/>
            <person name="Chenthamara K."/>
            <person name="Cai F."/>
            <person name="Grujic M."/>
            <person name="Karpenko J."/>
            <person name="Livoi M."/>
            <person name="Shen Q."/>
            <person name="Kubicek C.P."/>
            <person name="Druzhinina I.S."/>
        </authorList>
    </citation>
    <scope>NUCLEOTIDE SEQUENCE</scope>
    <source>
        <strain evidence="6">CBS 226.95</strain>
    </source>
</reference>
<keyword evidence="3" id="KW-1015">Disulfide bond</keyword>
<dbReference type="AlphaFoldDB" id="A0A0B5H3H0"/>
<keyword evidence="4" id="KW-0732">Signal</keyword>
<reference evidence="5" key="1">
    <citation type="journal article" date="2015" name="Appl. Environ. Microbiol.">
        <title>Enhanced cutinase-catalyzed hydrolysis of polyethylene terephthalate by covalent fusion to hydrophobins.</title>
        <authorList>
            <person name="Ribitsch D."/>
            <person name="Herrero Acero E."/>
            <person name="Przylucka A."/>
            <person name="Zitzenbacher S."/>
            <person name="Marold A."/>
            <person name="Gamerith C."/>
            <person name="Tscheliessnig R."/>
            <person name="Jungbauer A."/>
            <person name="Rennhofer H."/>
            <person name="Lichtenegger H."/>
            <person name="Amenitsch H."/>
            <person name="Bonazza K."/>
            <person name="Kubicek C.P."/>
            <person name="Druzhinina I.S."/>
            <person name="Guebitz G.M."/>
        </authorList>
    </citation>
    <scope>NUCLEOTIDE SEQUENCE</scope>
    <source>
        <strain evidence="5">CBS 226.95</strain>
    </source>
</reference>
<dbReference type="OrthoDB" id="4500971at2759"/>
<evidence type="ECO:0000256" key="1">
    <source>
        <dbReference type="ARBA" id="ARBA00004196"/>
    </source>
</evidence>
<protein>
    <submittedName>
        <fullName evidence="5 6">Hydrophobin</fullName>
    </submittedName>
</protein>